<gene>
    <name evidence="1" type="primary">CEP126</name>
</gene>
<protein>
    <submittedName>
        <fullName evidence="1">Centrosomal protein 126</fullName>
    </submittedName>
</protein>
<organism evidence="1">
    <name type="scientific">Ovis aries</name>
    <name type="common">Sheep</name>
    <dbReference type="NCBI Taxonomy" id="9940"/>
    <lineage>
        <taxon>Eukaryota</taxon>
        <taxon>Metazoa</taxon>
        <taxon>Chordata</taxon>
        <taxon>Craniata</taxon>
        <taxon>Vertebrata</taxon>
        <taxon>Euteleostomi</taxon>
        <taxon>Mammalia</taxon>
        <taxon>Eutheria</taxon>
        <taxon>Laurasiatheria</taxon>
        <taxon>Artiodactyla</taxon>
        <taxon>Ruminantia</taxon>
        <taxon>Pecora</taxon>
        <taxon>Bovidae</taxon>
        <taxon>Caprinae</taxon>
        <taxon>Ovis</taxon>
    </lineage>
</organism>
<reference evidence="1" key="3">
    <citation type="submission" date="2025-09" db="UniProtKB">
        <authorList>
            <consortium name="Ensembl"/>
        </authorList>
    </citation>
    <scope>IDENTIFICATION</scope>
</reference>
<reference evidence="1" key="1">
    <citation type="submission" date="2020-11" db="EMBL/GenBank/DDBJ databases">
        <authorList>
            <person name="Davenport K.M."/>
            <person name="Bickhart D.M."/>
            <person name="Smith T.P.L."/>
            <person name="Murdoch B.M."/>
            <person name="Rosen B.D."/>
        </authorList>
    </citation>
    <scope>NUCLEOTIDE SEQUENCE [LARGE SCALE GENOMIC DNA]</scope>
    <source>
        <strain evidence="1">OAR_USU_Benz2616</strain>
    </source>
</reference>
<accession>A0AC11CZH9</accession>
<proteinExistence type="predicted"/>
<name>A0AC11CZH9_SHEEP</name>
<sequence>MLTRRPGARSAVPGLGAESSDTHVKAPLSPRLSGGRHRPGAYLDMKIHFEKNLEEERQILLQQQKICRNRARKYFVESNRRKKAFEEKRKEQEEREHQIREQILQQRKQKVEEVTEKFQRAHIPFSQRKRTVLQRPVLPLEDALKQIQESNLKSEVNLPSSHRPIINWRSIPPCPATSTLDPHLPNKLSPFRAPLLSHHSQILPSYPTVSPTCQPIHPSVPSALPKNLPALLPSYPIKYLPRPPASVTSSFPGSFPHLPTPVPSGPPDHLPHPPRGSPVVPDSDSQSKLFYNTFRPEHSLPAQHSTPTTLMPALVRHSLPARLTVPPTPLEGFPVLKPSCLASHPPHQPVPTLSAVTPLPEHPTQLDPFPSVQQSVPQTTALSNLPQAFVGHAPVLVLSNPPPCNSPSSSLSSPSNSISSSSSSLQLSSSSSVLSSSPSPSPTTSPFLPLLPVPLFSSPLYSSPSPYLPSANLDFPSPIPSVSSFMISSSFPPMLHSSCLSASPSPFIPIHSFNPPHWGKKVEKRREASGVEKKEIEKKKLRDDNLKEL</sequence>
<dbReference type="Ensembl" id="ENSOART00020074981.1">
    <property type="protein sequence ID" value="ENSOARP00020037341.1"/>
    <property type="gene ID" value="ENSOARG00020021588.2"/>
</dbReference>
<reference evidence="1" key="2">
    <citation type="submission" date="2025-08" db="UniProtKB">
        <authorList>
            <consortium name="Ensembl"/>
        </authorList>
    </citation>
    <scope>IDENTIFICATION</scope>
</reference>
<evidence type="ECO:0000313" key="1">
    <source>
        <dbReference type="Ensembl" id="ENSOARP00020037341.1"/>
    </source>
</evidence>